<protein>
    <submittedName>
        <fullName evidence="2">Uncharacterized protein</fullName>
    </submittedName>
</protein>
<dbReference type="EMBL" id="LR796916">
    <property type="protein sequence ID" value="CAB4175220.1"/>
    <property type="molecule type" value="Genomic_DNA"/>
</dbReference>
<proteinExistence type="predicted"/>
<sequence length="280" mass="31735">MKNLHVIPTDKPSYLYKMSDGSFHISDLFEGGNSAWKNQNIYITSDEEIKEGDGVILISGRLVKAEVRNGQLGFQSIDSIAFLPFKNDDKKIILSTDQDLINDGVQSIDDEFLEWFVKNPSCENVEVKPLLSNNGRALFGYKIIIPKEEQCTCKEHDPYCCQIHGNCPTCVKEEPIHLLSCCKSLEECHCGKYTKQETLEEAAERLYPTTIDSFTDTGIDISATERIIFIEGAKWQQQQENTANDILNYILTNDDGVGIALGYNSREMIEQHFKNIGYDR</sequence>
<evidence type="ECO:0000313" key="1">
    <source>
        <dbReference type="EMBL" id="CAB4175220.1"/>
    </source>
</evidence>
<name>A0A6J5R956_9CAUD</name>
<organism evidence="2">
    <name type="scientific">uncultured Caudovirales phage</name>
    <dbReference type="NCBI Taxonomy" id="2100421"/>
    <lineage>
        <taxon>Viruses</taxon>
        <taxon>Duplodnaviria</taxon>
        <taxon>Heunggongvirae</taxon>
        <taxon>Uroviricota</taxon>
        <taxon>Caudoviricetes</taxon>
        <taxon>Peduoviridae</taxon>
        <taxon>Maltschvirus</taxon>
        <taxon>Maltschvirus maltsch</taxon>
    </lineage>
</organism>
<accession>A0A6J5R956</accession>
<dbReference type="EMBL" id="LR797195">
    <property type="protein sequence ID" value="CAB4193533.1"/>
    <property type="molecule type" value="Genomic_DNA"/>
</dbReference>
<gene>
    <name evidence="2" type="ORF">UFOVP1247_94</name>
    <name evidence="1" type="ORF">UFOVP970_134</name>
</gene>
<reference evidence="2" key="1">
    <citation type="submission" date="2020-05" db="EMBL/GenBank/DDBJ databases">
        <authorList>
            <person name="Chiriac C."/>
            <person name="Salcher M."/>
            <person name="Ghai R."/>
            <person name="Kavagutti S V."/>
        </authorList>
    </citation>
    <scope>NUCLEOTIDE SEQUENCE</scope>
</reference>
<evidence type="ECO:0000313" key="2">
    <source>
        <dbReference type="EMBL" id="CAB4193533.1"/>
    </source>
</evidence>